<dbReference type="Proteomes" id="UP000176800">
    <property type="component" value="Unassembled WGS sequence"/>
</dbReference>
<dbReference type="EMBL" id="MHWE01000022">
    <property type="protein sequence ID" value="OHB03172.1"/>
    <property type="molecule type" value="Genomic_DNA"/>
</dbReference>
<gene>
    <name evidence="1" type="ORF">A3B14_02470</name>
</gene>
<dbReference type="AlphaFoldDB" id="A0A1G2U2Y6"/>
<sequence>MVDEFDRTNYPEWLSCKAMPAVNDESIEVEVTDFKDNTSVVEVPAPAYKSFNMPRFPAEMPAPAHELYNQSIGLGMVACRVVDRNDKVGLLEIELPTIPEPTAMTIATSKLARRV</sequence>
<reference evidence="1 2" key="1">
    <citation type="journal article" date="2016" name="Nat. Commun.">
        <title>Thousands of microbial genomes shed light on interconnected biogeochemical processes in an aquifer system.</title>
        <authorList>
            <person name="Anantharaman K."/>
            <person name="Brown C.T."/>
            <person name="Hug L.A."/>
            <person name="Sharon I."/>
            <person name="Castelle C.J."/>
            <person name="Probst A.J."/>
            <person name="Thomas B.C."/>
            <person name="Singh A."/>
            <person name="Wilkins M.J."/>
            <person name="Karaoz U."/>
            <person name="Brodie E.L."/>
            <person name="Williams K.H."/>
            <person name="Hubbard S.S."/>
            <person name="Banfield J.F."/>
        </authorList>
    </citation>
    <scope>NUCLEOTIDE SEQUENCE [LARGE SCALE GENOMIC DNA]</scope>
</reference>
<accession>A0A1G2U2Y6</accession>
<evidence type="ECO:0000313" key="1">
    <source>
        <dbReference type="EMBL" id="OHB03172.1"/>
    </source>
</evidence>
<organism evidence="1 2">
    <name type="scientific">Candidatus Zambryskibacteria bacterium RIFCSPLOWO2_01_FULL_45_21</name>
    <dbReference type="NCBI Taxonomy" id="1802761"/>
    <lineage>
        <taxon>Bacteria</taxon>
        <taxon>Candidatus Zambryskiibacteriota</taxon>
    </lineage>
</organism>
<name>A0A1G2U2Y6_9BACT</name>
<proteinExistence type="predicted"/>
<protein>
    <submittedName>
        <fullName evidence="1">Uncharacterized protein</fullName>
    </submittedName>
</protein>
<evidence type="ECO:0000313" key="2">
    <source>
        <dbReference type="Proteomes" id="UP000176800"/>
    </source>
</evidence>
<comment type="caution">
    <text evidence="1">The sequence shown here is derived from an EMBL/GenBank/DDBJ whole genome shotgun (WGS) entry which is preliminary data.</text>
</comment>